<comment type="caution">
    <text evidence="2">The sequence shown here is derived from an EMBL/GenBank/DDBJ whole genome shotgun (WGS) entry which is preliminary data.</text>
</comment>
<evidence type="ECO:0008006" key="4">
    <source>
        <dbReference type="Google" id="ProtNLM"/>
    </source>
</evidence>
<dbReference type="InterPro" id="IPR029001">
    <property type="entry name" value="ITPase-like_fam"/>
</dbReference>
<dbReference type="Gene3D" id="3.90.950.10">
    <property type="match status" value="1"/>
</dbReference>
<dbReference type="CDD" id="cd00515">
    <property type="entry name" value="HAM1"/>
    <property type="match status" value="1"/>
</dbReference>
<dbReference type="SUPFAM" id="SSF52972">
    <property type="entry name" value="ITPase-like"/>
    <property type="match status" value="1"/>
</dbReference>
<dbReference type="Pfam" id="PF01725">
    <property type="entry name" value="Ham1p_like"/>
    <property type="match status" value="1"/>
</dbReference>
<name>A0A1F7I808_9BACT</name>
<dbReference type="InterPro" id="IPR002637">
    <property type="entry name" value="RdgB/HAM1"/>
</dbReference>
<evidence type="ECO:0000313" key="3">
    <source>
        <dbReference type="Proteomes" id="UP000179270"/>
    </source>
</evidence>
<evidence type="ECO:0000313" key="2">
    <source>
        <dbReference type="EMBL" id="OGK39509.1"/>
    </source>
</evidence>
<accession>A0A1F7I808</accession>
<organism evidence="2 3">
    <name type="scientific">Candidatus Roizmanbacteria bacterium RIFCSPLOWO2_01_FULL_35_13</name>
    <dbReference type="NCBI Taxonomy" id="1802055"/>
    <lineage>
        <taxon>Bacteria</taxon>
        <taxon>Candidatus Roizmaniibacteriota</taxon>
    </lineage>
</organism>
<proteinExistence type="predicted"/>
<dbReference type="AlphaFoldDB" id="A0A1F7I808"/>
<protein>
    <recommendedName>
        <fullName evidence="4">Non-canonical purine NTP pyrophosphatase</fullName>
    </recommendedName>
</protein>
<dbReference type="Proteomes" id="UP000179270">
    <property type="component" value="Unassembled WGS sequence"/>
</dbReference>
<gene>
    <name evidence="2" type="ORF">A3A74_00620</name>
</gene>
<dbReference type="GO" id="GO:0009143">
    <property type="term" value="P:nucleoside triphosphate catabolic process"/>
    <property type="evidence" value="ECO:0007669"/>
    <property type="project" value="InterPro"/>
</dbReference>
<keyword evidence="1" id="KW-0378">Hydrolase</keyword>
<dbReference type="GO" id="GO:0047429">
    <property type="term" value="F:nucleoside triphosphate diphosphatase activity"/>
    <property type="evidence" value="ECO:0007669"/>
    <property type="project" value="InterPro"/>
</dbReference>
<evidence type="ECO:0000256" key="1">
    <source>
        <dbReference type="ARBA" id="ARBA00022801"/>
    </source>
</evidence>
<dbReference type="EMBL" id="MGAF01000048">
    <property type="protein sequence ID" value="OGK39509.1"/>
    <property type="molecule type" value="Genomic_DNA"/>
</dbReference>
<sequence length="213" mass="24624">MFQKILIATHNKAKLAEIKFGLLDIEKKGIKILALSDLKITSKPEETGKTFKENALLKAKFYAGLSNLPTIADDGGLIIPYLNNEPGVKSRRWLGFEATDEELIQHTLLHLKGVKLISRKAYLETCIYFYLPESNNDSGQARMTLFEQEKIYGHVAEKPYKYWDEGFPYRALLIVDKYNKYYDALTLEEHKQINHRLKALERLVVKISKYLLK</sequence>
<dbReference type="STRING" id="1802055.A3A74_00620"/>
<reference evidence="2 3" key="1">
    <citation type="journal article" date="2016" name="Nat. Commun.">
        <title>Thousands of microbial genomes shed light on interconnected biogeochemical processes in an aquifer system.</title>
        <authorList>
            <person name="Anantharaman K."/>
            <person name="Brown C.T."/>
            <person name="Hug L.A."/>
            <person name="Sharon I."/>
            <person name="Castelle C.J."/>
            <person name="Probst A.J."/>
            <person name="Thomas B.C."/>
            <person name="Singh A."/>
            <person name="Wilkins M.J."/>
            <person name="Karaoz U."/>
            <person name="Brodie E.L."/>
            <person name="Williams K.H."/>
            <person name="Hubbard S.S."/>
            <person name="Banfield J.F."/>
        </authorList>
    </citation>
    <scope>NUCLEOTIDE SEQUENCE [LARGE SCALE GENOMIC DNA]</scope>
</reference>